<comment type="caution">
    <text evidence="15">The sequence shown here is derived from an EMBL/GenBank/DDBJ whole genome shotgun (WGS) entry which is preliminary data.</text>
</comment>
<evidence type="ECO:0000256" key="8">
    <source>
        <dbReference type="ARBA" id="ARBA00023170"/>
    </source>
</evidence>
<evidence type="ECO:0000259" key="14">
    <source>
        <dbReference type="Pfam" id="PF07715"/>
    </source>
</evidence>
<evidence type="ECO:0000256" key="4">
    <source>
        <dbReference type="ARBA" id="ARBA00022692"/>
    </source>
</evidence>
<feature type="domain" description="TonB-dependent receptor-like beta-barrel" evidence="13">
    <location>
        <begin position="229"/>
        <end position="669"/>
    </location>
</feature>
<keyword evidence="6 11" id="KW-0798">TonB box</keyword>
<gene>
    <name evidence="15" type="ORF">JW984_11295</name>
</gene>
<dbReference type="GO" id="GO:0009279">
    <property type="term" value="C:cell outer membrane"/>
    <property type="evidence" value="ECO:0007669"/>
    <property type="project" value="UniProtKB-SubCell"/>
</dbReference>
<dbReference type="Proteomes" id="UP000809273">
    <property type="component" value="Unassembled WGS sequence"/>
</dbReference>
<keyword evidence="7 10" id="KW-0472">Membrane</keyword>
<evidence type="ECO:0000256" key="11">
    <source>
        <dbReference type="RuleBase" id="RU003357"/>
    </source>
</evidence>
<evidence type="ECO:0000256" key="3">
    <source>
        <dbReference type="ARBA" id="ARBA00022452"/>
    </source>
</evidence>
<name>A0A9D8PQU7_9DELT</name>
<dbReference type="InterPro" id="IPR036942">
    <property type="entry name" value="Beta-barrel_TonB_sf"/>
</dbReference>
<protein>
    <submittedName>
        <fullName evidence="15">TonB-dependent receptor</fullName>
    </submittedName>
</protein>
<feature type="signal peptide" evidence="12">
    <location>
        <begin position="1"/>
        <end position="34"/>
    </location>
</feature>
<dbReference type="InterPro" id="IPR039426">
    <property type="entry name" value="TonB-dep_rcpt-like"/>
</dbReference>
<dbReference type="Gene3D" id="2.40.170.20">
    <property type="entry name" value="TonB-dependent receptor, beta-barrel domain"/>
    <property type="match status" value="1"/>
</dbReference>
<keyword evidence="5 12" id="KW-0732">Signal</keyword>
<dbReference type="InterPro" id="IPR000531">
    <property type="entry name" value="Beta-barrel_TonB"/>
</dbReference>
<comment type="subcellular location">
    <subcellularLocation>
        <location evidence="1 10">Cell outer membrane</location>
        <topology evidence="1 10">Multi-pass membrane protein</topology>
    </subcellularLocation>
</comment>
<dbReference type="InterPro" id="IPR012910">
    <property type="entry name" value="Plug_dom"/>
</dbReference>
<keyword evidence="8 15" id="KW-0675">Receptor</keyword>
<reference evidence="15" key="2">
    <citation type="submission" date="2021-01" db="EMBL/GenBank/DDBJ databases">
        <authorList>
            <person name="Hahn C.R."/>
            <person name="Youssef N.H."/>
            <person name="Elshahed M."/>
        </authorList>
    </citation>
    <scope>NUCLEOTIDE SEQUENCE</scope>
    <source>
        <strain evidence="15">Zod_Metabat.24</strain>
    </source>
</reference>
<dbReference type="PANTHER" id="PTHR30069:SF29">
    <property type="entry name" value="HEMOGLOBIN AND HEMOGLOBIN-HAPTOGLOBIN-BINDING PROTEIN 1-RELATED"/>
    <property type="match status" value="1"/>
</dbReference>
<evidence type="ECO:0000313" key="16">
    <source>
        <dbReference type="Proteomes" id="UP000809273"/>
    </source>
</evidence>
<dbReference type="Pfam" id="PF00593">
    <property type="entry name" value="TonB_dep_Rec_b-barrel"/>
    <property type="match status" value="1"/>
</dbReference>
<organism evidence="15 16">
    <name type="scientific">Candidatus Zymogenus saltonus</name>
    <dbReference type="NCBI Taxonomy" id="2844893"/>
    <lineage>
        <taxon>Bacteria</taxon>
        <taxon>Deltaproteobacteria</taxon>
        <taxon>Candidatus Zymogenia</taxon>
        <taxon>Candidatus Zymogeniales</taxon>
        <taxon>Candidatus Zymogenaceae</taxon>
        <taxon>Candidatus Zymogenus</taxon>
    </lineage>
</organism>
<dbReference type="GO" id="GO:0015344">
    <property type="term" value="F:siderophore uptake transmembrane transporter activity"/>
    <property type="evidence" value="ECO:0007669"/>
    <property type="project" value="TreeGrafter"/>
</dbReference>
<dbReference type="GO" id="GO:0044718">
    <property type="term" value="P:siderophore transmembrane transport"/>
    <property type="evidence" value="ECO:0007669"/>
    <property type="project" value="TreeGrafter"/>
</dbReference>
<keyword evidence="9 10" id="KW-0998">Cell outer membrane</keyword>
<comment type="similarity">
    <text evidence="10 11">Belongs to the TonB-dependent receptor family.</text>
</comment>
<keyword evidence="3 10" id="KW-1134">Transmembrane beta strand</keyword>
<dbReference type="PROSITE" id="PS52016">
    <property type="entry name" value="TONB_DEPENDENT_REC_3"/>
    <property type="match status" value="1"/>
</dbReference>
<evidence type="ECO:0000259" key="13">
    <source>
        <dbReference type="Pfam" id="PF00593"/>
    </source>
</evidence>
<keyword evidence="4 10" id="KW-0812">Transmembrane</keyword>
<dbReference type="CDD" id="cd01347">
    <property type="entry name" value="ligand_gated_channel"/>
    <property type="match status" value="1"/>
</dbReference>
<evidence type="ECO:0000256" key="6">
    <source>
        <dbReference type="ARBA" id="ARBA00023077"/>
    </source>
</evidence>
<dbReference type="EMBL" id="JAFGIX010000055">
    <property type="protein sequence ID" value="MBN1573770.1"/>
    <property type="molecule type" value="Genomic_DNA"/>
</dbReference>
<dbReference type="Pfam" id="PF07715">
    <property type="entry name" value="Plug"/>
    <property type="match status" value="1"/>
</dbReference>
<evidence type="ECO:0000256" key="9">
    <source>
        <dbReference type="ARBA" id="ARBA00023237"/>
    </source>
</evidence>
<evidence type="ECO:0000256" key="10">
    <source>
        <dbReference type="PROSITE-ProRule" id="PRU01360"/>
    </source>
</evidence>
<dbReference type="SUPFAM" id="SSF56935">
    <property type="entry name" value="Porins"/>
    <property type="match status" value="1"/>
</dbReference>
<sequence length="709" mass="80720">MNGKMKRKGKLKRGARSFAAILIAGLFLVPAAFGEEVQVPEVKVTYTRDEQDPAKIPGNVTVIDRETIDKSGATSVPELLKREAGINFHSVSGVETMVGMDMRGYARGYDTLIMVNGVRVTPSDLSTVDFNLIPLEAVEKIEIVRGPGSSLWGNNAVSGVVNIITRRDFEGLFLKTGYKFGSWGNHEGVMSAGYSNDTGRLFLSVDRKHADGERYNKFYSFNSSYYDSLNFTLSGALTPTEIFELTVDLGYDKSEYGFPGPSYDAARSVFGEDYSDSLDRGKGESFYINTGVKLDFDDYGRVMLNYTFRNSNGWLYQPDPPHDYMQTYSYLTEHGISGKYVLDLDFDEVDNRLMAGVDYLHSEYELSFAGFWLWDWPPWTPMGLSITQRDTESVRESIGYYLYDELTLFDRLVLSVGYRYEGMKMRYDWQNIDMDDHPFFTPLAITKRGGNVEYSEKAVEAGLTYMYGEGNKIYFSYAQGFRLPLIDEIIDYNGINIDLKPEKAVSYELGALHHFTPDIYASLDLYWMNIKNEIYVDPTAFGAGRVSNVNFPKTVHRGLELKVVAKPVDWLSLYTAWAFQDAYFDTWDLKGKTLPYVPKHTVNFGFGVDYEGFAYNMDCRYASKRIRDGDYNNIQKRLDNSFVMDMRVGYTYTIKDKYDVEVFTGVNNVTGEYHSDFGGYTDPFGSVFDGYFDRPLSGRYFYGGINFSF</sequence>
<dbReference type="PANTHER" id="PTHR30069">
    <property type="entry name" value="TONB-DEPENDENT OUTER MEMBRANE RECEPTOR"/>
    <property type="match status" value="1"/>
</dbReference>
<evidence type="ECO:0000256" key="2">
    <source>
        <dbReference type="ARBA" id="ARBA00022448"/>
    </source>
</evidence>
<dbReference type="Gene3D" id="2.170.130.10">
    <property type="entry name" value="TonB-dependent receptor, plug domain"/>
    <property type="match status" value="1"/>
</dbReference>
<accession>A0A9D8PQU7</accession>
<dbReference type="AlphaFoldDB" id="A0A9D8PQU7"/>
<reference evidence="15" key="1">
    <citation type="journal article" date="2021" name="Environ. Microbiol.">
        <title>Genomic characterization of three novel Desulfobacterota classes expand the metabolic and phylogenetic diversity of the phylum.</title>
        <authorList>
            <person name="Murphy C.L."/>
            <person name="Biggerstaff J."/>
            <person name="Eichhorn A."/>
            <person name="Ewing E."/>
            <person name="Shahan R."/>
            <person name="Soriano D."/>
            <person name="Stewart S."/>
            <person name="VanMol K."/>
            <person name="Walker R."/>
            <person name="Walters P."/>
            <person name="Elshahed M.S."/>
            <person name="Youssef N.H."/>
        </authorList>
    </citation>
    <scope>NUCLEOTIDE SEQUENCE</scope>
    <source>
        <strain evidence="15">Zod_Metabat.24</strain>
    </source>
</reference>
<feature type="domain" description="TonB-dependent receptor plug" evidence="14">
    <location>
        <begin position="54"/>
        <end position="160"/>
    </location>
</feature>
<evidence type="ECO:0000256" key="7">
    <source>
        <dbReference type="ARBA" id="ARBA00023136"/>
    </source>
</evidence>
<keyword evidence="2 10" id="KW-0813">Transport</keyword>
<feature type="chain" id="PRO_5038542382" evidence="12">
    <location>
        <begin position="35"/>
        <end position="709"/>
    </location>
</feature>
<proteinExistence type="inferred from homology"/>
<evidence type="ECO:0000256" key="12">
    <source>
        <dbReference type="SAM" id="SignalP"/>
    </source>
</evidence>
<evidence type="ECO:0000313" key="15">
    <source>
        <dbReference type="EMBL" id="MBN1573770.1"/>
    </source>
</evidence>
<dbReference type="InterPro" id="IPR037066">
    <property type="entry name" value="Plug_dom_sf"/>
</dbReference>
<evidence type="ECO:0000256" key="1">
    <source>
        <dbReference type="ARBA" id="ARBA00004571"/>
    </source>
</evidence>
<evidence type="ECO:0000256" key="5">
    <source>
        <dbReference type="ARBA" id="ARBA00022729"/>
    </source>
</evidence>